<feature type="domain" description="Phosphoribosyltransferase" evidence="16">
    <location>
        <begin position="6"/>
        <end position="207"/>
    </location>
</feature>
<dbReference type="GO" id="GO:0005737">
    <property type="term" value="C:cytoplasm"/>
    <property type="evidence" value="ECO:0007669"/>
    <property type="project" value="UniProtKB-ARBA"/>
</dbReference>
<dbReference type="InterPro" id="IPR029057">
    <property type="entry name" value="PRTase-like"/>
</dbReference>
<keyword evidence="7 15" id="KW-0547">Nucleotide-binding</keyword>
<dbReference type="NCBIfam" id="TIGR01091">
    <property type="entry name" value="upp"/>
    <property type="match status" value="1"/>
</dbReference>
<feature type="binding site" evidence="15">
    <location>
        <begin position="130"/>
        <end position="138"/>
    </location>
    <ligand>
        <name>5-phospho-alpha-D-ribose 1-diphosphate</name>
        <dbReference type="ChEBI" id="CHEBI:58017"/>
    </ligand>
</feature>
<feature type="binding site" evidence="15">
    <location>
        <position position="193"/>
    </location>
    <ligand>
        <name>uracil</name>
        <dbReference type="ChEBI" id="CHEBI:17568"/>
    </ligand>
</feature>
<proteinExistence type="inferred from homology"/>
<dbReference type="InterPro" id="IPR050054">
    <property type="entry name" value="UPRTase/APRTase"/>
</dbReference>
<evidence type="ECO:0000256" key="14">
    <source>
        <dbReference type="ARBA" id="ARBA00079807"/>
    </source>
</evidence>
<evidence type="ECO:0000259" key="16">
    <source>
        <dbReference type="Pfam" id="PF14681"/>
    </source>
</evidence>
<dbReference type="HAMAP" id="MF_01218_B">
    <property type="entry name" value="Upp_B"/>
    <property type="match status" value="1"/>
</dbReference>
<keyword evidence="6 15" id="KW-0808">Transferase</keyword>
<comment type="pathway">
    <text evidence="1 15">Pyrimidine metabolism; UMP biosynthesis via salvage pathway; UMP from uracil: step 1/1.</text>
</comment>
<evidence type="ECO:0000256" key="2">
    <source>
        <dbReference type="ARBA" id="ARBA00009516"/>
    </source>
</evidence>
<dbReference type="InterPro" id="IPR034332">
    <property type="entry name" value="Upp_B"/>
</dbReference>
<gene>
    <name evidence="15" type="primary">upp</name>
    <name evidence="17" type="ORF">E5S66_05630</name>
</gene>
<keyword evidence="9 15" id="KW-0342">GTP-binding</keyword>
<sequence>MKTITVDHPLVRHKLGKLRDIATDPVHFRQLAGEIAGLLAFEATRDLPTEPMTVQTWAGPLQVEHVRGEDLTLVPILRAGLGFLPGVQALLPAAPVSVIGLRRNEATHRPEGYYQRLADRMDQRTALLIDPMLATGGSAAAAVSMLKQAGCPRIKCIFLVAAPEGLAVLEAEHPDIEVFVAAIDERLDENAYIRPGLGDAGDRLFGTPVD</sequence>
<evidence type="ECO:0000256" key="3">
    <source>
        <dbReference type="ARBA" id="ARBA00011894"/>
    </source>
</evidence>
<evidence type="ECO:0000313" key="18">
    <source>
        <dbReference type="Proteomes" id="UP000308508"/>
    </source>
</evidence>
<dbReference type="InterPro" id="IPR005765">
    <property type="entry name" value="UPRT"/>
</dbReference>
<feature type="binding site" evidence="15">
    <location>
        <position position="199"/>
    </location>
    <ligand>
        <name>5-phospho-alpha-D-ribose 1-diphosphate</name>
        <dbReference type="ChEBI" id="CHEBI:58017"/>
    </ligand>
</feature>
<comment type="catalytic activity">
    <reaction evidence="11 15">
        <text>UMP + diphosphate = 5-phospho-alpha-D-ribose 1-diphosphate + uracil</text>
        <dbReference type="Rhea" id="RHEA:13017"/>
        <dbReference type="ChEBI" id="CHEBI:17568"/>
        <dbReference type="ChEBI" id="CHEBI:33019"/>
        <dbReference type="ChEBI" id="CHEBI:57865"/>
        <dbReference type="ChEBI" id="CHEBI:58017"/>
        <dbReference type="EC" id="2.4.2.9"/>
    </reaction>
</comment>
<dbReference type="GO" id="GO:0044206">
    <property type="term" value="P:UMP salvage"/>
    <property type="evidence" value="ECO:0007669"/>
    <property type="project" value="UniProtKB-UniRule"/>
</dbReference>
<dbReference type="AlphaFoldDB" id="A0A5R9PGY7"/>
<evidence type="ECO:0000256" key="5">
    <source>
        <dbReference type="ARBA" id="ARBA00022676"/>
    </source>
</evidence>
<organism evidence="17 18">
    <name type="scientific">Thermomonas fusca</name>
    <dbReference type="NCBI Taxonomy" id="215690"/>
    <lineage>
        <taxon>Bacteria</taxon>
        <taxon>Pseudomonadati</taxon>
        <taxon>Pseudomonadota</taxon>
        <taxon>Gammaproteobacteria</taxon>
        <taxon>Lysobacterales</taxon>
        <taxon>Lysobacteraceae</taxon>
        <taxon>Thermomonas</taxon>
    </lineage>
</organism>
<evidence type="ECO:0000256" key="12">
    <source>
        <dbReference type="ARBA" id="ARBA00056901"/>
    </source>
</evidence>
<comment type="cofactor">
    <cofactor evidence="15">
        <name>Mg(2+)</name>
        <dbReference type="ChEBI" id="CHEBI:18420"/>
    </cofactor>
    <text evidence="15">Binds 1 Mg(2+) ion per subunit. The magnesium is bound as Mg-PRPP.</text>
</comment>
<dbReference type="SUPFAM" id="SSF53271">
    <property type="entry name" value="PRTase-like"/>
    <property type="match status" value="1"/>
</dbReference>
<reference evidence="17 18" key="1">
    <citation type="submission" date="2019-04" db="EMBL/GenBank/DDBJ databases">
        <authorList>
            <person name="Grouzdev D.S."/>
            <person name="Nazina T.N."/>
        </authorList>
    </citation>
    <scope>NUCLEOTIDE SEQUENCE [LARGE SCALE GENOMIC DNA]</scope>
    <source>
        <strain evidence="17 18">SHC 3-19</strain>
    </source>
</reference>
<evidence type="ECO:0000256" key="13">
    <source>
        <dbReference type="ARBA" id="ARBA00072146"/>
    </source>
</evidence>
<keyword evidence="5 15" id="KW-0328">Glycosyltransferase</keyword>
<protein>
    <recommendedName>
        <fullName evidence="13 15">Uracil phosphoribosyltransferase</fullName>
        <ecNumber evidence="3 15">2.4.2.9</ecNumber>
    </recommendedName>
    <alternativeName>
        <fullName evidence="10 15">UMP pyrophosphorylase</fullName>
    </alternativeName>
    <alternativeName>
        <fullName evidence="14 15">UPRTase</fullName>
    </alternativeName>
</protein>
<keyword evidence="4 15" id="KW-0021">Allosteric enzyme</keyword>
<evidence type="ECO:0000256" key="6">
    <source>
        <dbReference type="ARBA" id="ARBA00022679"/>
    </source>
</evidence>
<dbReference type="EMBL" id="SROY01000002">
    <property type="protein sequence ID" value="TLX22008.1"/>
    <property type="molecule type" value="Genomic_DNA"/>
</dbReference>
<dbReference type="STRING" id="1123377.GCA_000423885_01202"/>
<dbReference type="EC" id="2.4.2.9" evidence="3 15"/>
<dbReference type="UniPathway" id="UPA00574">
    <property type="reaction ID" value="UER00636"/>
</dbReference>
<evidence type="ECO:0000256" key="1">
    <source>
        <dbReference type="ARBA" id="ARBA00005180"/>
    </source>
</evidence>
<dbReference type="RefSeq" id="WP_138348277.1">
    <property type="nucleotide sequence ID" value="NZ_SROY01000002.1"/>
</dbReference>
<accession>A0A5R9PGY7</accession>
<dbReference type="PANTHER" id="PTHR32315">
    <property type="entry name" value="ADENINE PHOSPHORIBOSYLTRANSFERASE"/>
    <property type="match status" value="1"/>
</dbReference>
<evidence type="ECO:0000256" key="10">
    <source>
        <dbReference type="ARBA" id="ARBA00031082"/>
    </source>
</evidence>
<dbReference type="Proteomes" id="UP000308508">
    <property type="component" value="Unassembled WGS sequence"/>
</dbReference>
<dbReference type="GO" id="GO:0004845">
    <property type="term" value="F:uracil phosphoribosyltransferase activity"/>
    <property type="evidence" value="ECO:0007669"/>
    <property type="project" value="UniProtKB-UniRule"/>
</dbReference>
<evidence type="ECO:0000256" key="4">
    <source>
        <dbReference type="ARBA" id="ARBA00022533"/>
    </source>
</evidence>
<feature type="binding site" evidence="15">
    <location>
        <position position="78"/>
    </location>
    <ligand>
        <name>5-phospho-alpha-D-ribose 1-diphosphate</name>
        <dbReference type="ChEBI" id="CHEBI:58017"/>
    </ligand>
</feature>
<dbReference type="Gene3D" id="3.40.50.2020">
    <property type="match status" value="1"/>
</dbReference>
<dbReference type="NCBIfam" id="NF001097">
    <property type="entry name" value="PRK00129.1"/>
    <property type="match status" value="1"/>
</dbReference>
<dbReference type="CDD" id="cd06223">
    <property type="entry name" value="PRTases_typeI"/>
    <property type="match status" value="1"/>
</dbReference>
<keyword evidence="8 15" id="KW-0460">Magnesium</keyword>
<evidence type="ECO:0000256" key="9">
    <source>
        <dbReference type="ARBA" id="ARBA00023134"/>
    </source>
</evidence>
<evidence type="ECO:0000256" key="7">
    <source>
        <dbReference type="ARBA" id="ARBA00022741"/>
    </source>
</evidence>
<dbReference type="GO" id="GO:0000287">
    <property type="term" value="F:magnesium ion binding"/>
    <property type="evidence" value="ECO:0007669"/>
    <property type="project" value="UniProtKB-UniRule"/>
</dbReference>
<comment type="activity regulation">
    <text evidence="15">Allosterically activated by GTP.</text>
</comment>
<dbReference type="PANTHER" id="PTHR32315:SF4">
    <property type="entry name" value="URACIL PHOSPHORIBOSYLTRANSFERASE, CHLOROPLASTIC"/>
    <property type="match status" value="1"/>
</dbReference>
<feature type="binding site" evidence="15">
    <location>
        <begin position="198"/>
        <end position="200"/>
    </location>
    <ligand>
        <name>uracil</name>
        <dbReference type="ChEBI" id="CHEBI:17568"/>
    </ligand>
</feature>
<comment type="caution">
    <text evidence="17">The sequence shown here is derived from an EMBL/GenBank/DDBJ whole genome shotgun (WGS) entry which is preliminary data.</text>
</comment>
<name>A0A5R9PGY7_9GAMM</name>
<comment type="similarity">
    <text evidence="2 15">Belongs to the UPRTase family.</text>
</comment>
<dbReference type="InterPro" id="IPR000836">
    <property type="entry name" value="PRTase_dom"/>
</dbReference>
<dbReference type="FunFam" id="3.40.50.2020:FF:000003">
    <property type="entry name" value="Uracil phosphoribosyltransferase"/>
    <property type="match status" value="1"/>
</dbReference>
<dbReference type="GO" id="GO:0005525">
    <property type="term" value="F:GTP binding"/>
    <property type="evidence" value="ECO:0007669"/>
    <property type="project" value="UniProtKB-KW"/>
</dbReference>
<feature type="binding site" evidence="15">
    <location>
        <position position="103"/>
    </location>
    <ligand>
        <name>5-phospho-alpha-D-ribose 1-diphosphate</name>
        <dbReference type="ChEBI" id="CHEBI:58017"/>
    </ligand>
</feature>
<comment type="function">
    <text evidence="12 15">Catalyzes the conversion of uracil and 5-phospho-alpha-D-ribose 1-diphosphate (PRPP) to UMP and diphosphate.</text>
</comment>
<evidence type="ECO:0000256" key="8">
    <source>
        <dbReference type="ARBA" id="ARBA00022842"/>
    </source>
</evidence>
<keyword evidence="18" id="KW-1185">Reference proteome</keyword>
<evidence type="ECO:0000313" key="17">
    <source>
        <dbReference type="EMBL" id="TLX22008.1"/>
    </source>
</evidence>
<evidence type="ECO:0000256" key="15">
    <source>
        <dbReference type="HAMAP-Rule" id="MF_01218"/>
    </source>
</evidence>
<dbReference type="Pfam" id="PF14681">
    <property type="entry name" value="UPRTase"/>
    <property type="match status" value="1"/>
</dbReference>
<dbReference type="GO" id="GO:0006223">
    <property type="term" value="P:uracil salvage"/>
    <property type="evidence" value="ECO:0007669"/>
    <property type="project" value="InterPro"/>
</dbReference>
<evidence type="ECO:0000256" key="11">
    <source>
        <dbReference type="ARBA" id="ARBA00052919"/>
    </source>
</evidence>